<dbReference type="Pfam" id="PF12802">
    <property type="entry name" value="MarR_2"/>
    <property type="match status" value="1"/>
</dbReference>
<evidence type="ECO:0000256" key="1">
    <source>
        <dbReference type="ARBA" id="ARBA00023015"/>
    </source>
</evidence>
<dbReference type="OrthoDB" id="8906692at2"/>
<dbReference type="InterPro" id="IPR036390">
    <property type="entry name" value="WH_DNA-bd_sf"/>
</dbReference>
<feature type="domain" description="HTH marR-type" evidence="5">
    <location>
        <begin position="39"/>
        <end position="169"/>
    </location>
</feature>
<evidence type="ECO:0000313" key="7">
    <source>
        <dbReference type="Proteomes" id="UP000265366"/>
    </source>
</evidence>
<dbReference type="SMART" id="SM00347">
    <property type="entry name" value="HTH_MARR"/>
    <property type="match status" value="1"/>
</dbReference>
<reference evidence="6 7" key="1">
    <citation type="submission" date="2018-08" db="EMBL/GenBank/DDBJ databases">
        <title>Erythrobacter zhengii sp.nov., a bacterium isolated from deep-sea sediment.</title>
        <authorList>
            <person name="Fang C."/>
            <person name="Wu Y.-H."/>
            <person name="Sun C."/>
            <person name="Wang H."/>
            <person name="Cheng H."/>
            <person name="Meng F.-X."/>
            <person name="Wang C.-S."/>
            <person name="Xu X.-W."/>
        </authorList>
    </citation>
    <scope>NUCLEOTIDE SEQUENCE [LARGE SCALE GENOMIC DNA]</scope>
    <source>
        <strain evidence="6 7">CCTCC AB 2015396</strain>
    </source>
</reference>
<dbReference type="PANTHER" id="PTHR35790:SF4">
    <property type="entry name" value="HTH-TYPE TRANSCRIPTIONAL REGULATOR PCHR"/>
    <property type="match status" value="1"/>
</dbReference>
<evidence type="ECO:0000256" key="2">
    <source>
        <dbReference type="ARBA" id="ARBA00023125"/>
    </source>
</evidence>
<dbReference type="InterPro" id="IPR052067">
    <property type="entry name" value="Metal_resp_HTH_trans_reg"/>
</dbReference>
<dbReference type="InterPro" id="IPR000835">
    <property type="entry name" value="HTH_MarR-typ"/>
</dbReference>
<dbReference type="PANTHER" id="PTHR35790">
    <property type="entry name" value="HTH-TYPE TRANSCRIPTIONAL REGULATOR PCHR"/>
    <property type="match status" value="1"/>
</dbReference>
<evidence type="ECO:0000256" key="4">
    <source>
        <dbReference type="SAM" id="MobiDB-lite"/>
    </source>
</evidence>
<keyword evidence="3" id="KW-0804">Transcription</keyword>
<dbReference type="InterPro" id="IPR036388">
    <property type="entry name" value="WH-like_DNA-bd_sf"/>
</dbReference>
<organism evidence="6 7">
    <name type="scientific">Aurantiacibacter xanthus</name>
    <dbReference type="NCBI Taxonomy" id="1784712"/>
    <lineage>
        <taxon>Bacteria</taxon>
        <taxon>Pseudomonadati</taxon>
        <taxon>Pseudomonadota</taxon>
        <taxon>Alphaproteobacteria</taxon>
        <taxon>Sphingomonadales</taxon>
        <taxon>Erythrobacteraceae</taxon>
        <taxon>Aurantiacibacter</taxon>
    </lineage>
</organism>
<evidence type="ECO:0000259" key="5">
    <source>
        <dbReference type="PROSITE" id="PS50995"/>
    </source>
</evidence>
<dbReference type="SUPFAM" id="SSF46785">
    <property type="entry name" value="Winged helix' DNA-binding domain"/>
    <property type="match status" value="1"/>
</dbReference>
<dbReference type="GO" id="GO:0003677">
    <property type="term" value="F:DNA binding"/>
    <property type="evidence" value="ECO:0007669"/>
    <property type="project" value="UniProtKB-KW"/>
</dbReference>
<gene>
    <name evidence="6" type="ORF">D2V17_15350</name>
</gene>
<keyword evidence="7" id="KW-1185">Reference proteome</keyword>
<evidence type="ECO:0000256" key="3">
    <source>
        <dbReference type="ARBA" id="ARBA00023163"/>
    </source>
</evidence>
<keyword evidence="1" id="KW-0805">Transcription regulation</keyword>
<protein>
    <submittedName>
        <fullName evidence="6">MarR family transcriptional regulator</fullName>
    </submittedName>
</protein>
<evidence type="ECO:0000313" key="6">
    <source>
        <dbReference type="EMBL" id="RIV82424.1"/>
    </source>
</evidence>
<dbReference type="PROSITE" id="PS50995">
    <property type="entry name" value="HTH_MARR_2"/>
    <property type="match status" value="1"/>
</dbReference>
<sequence>MTRAGSGLRLPPRTWHEQGREQPMTSLEDRKQEPTINRHTFVPHYLGVLSNNFIWSQSRFFLEAYGTGVNEIRVISVLADCPNLTATGLCEALVMNKSIVSRTVRDLLEKGLIQSGSTGRKQQLTLTDAGYELNARIVKISLAREKRLLDGLSETDKVILLGYLARMANNLDYAGDFDSLLRELGMKG</sequence>
<dbReference type="EMBL" id="QXFM01000118">
    <property type="protein sequence ID" value="RIV82424.1"/>
    <property type="molecule type" value="Genomic_DNA"/>
</dbReference>
<comment type="caution">
    <text evidence="6">The sequence shown here is derived from an EMBL/GenBank/DDBJ whole genome shotgun (WGS) entry which is preliminary data.</text>
</comment>
<dbReference type="GO" id="GO:0003700">
    <property type="term" value="F:DNA-binding transcription factor activity"/>
    <property type="evidence" value="ECO:0007669"/>
    <property type="project" value="InterPro"/>
</dbReference>
<dbReference type="Proteomes" id="UP000265366">
    <property type="component" value="Unassembled WGS sequence"/>
</dbReference>
<name>A0A3A1P5I8_9SPHN</name>
<dbReference type="Gene3D" id="1.10.10.10">
    <property type="entry name" value="Winged helix-like DNA-binding domain superfamily/Winged helix DNA-binding domain"/>
    <property type="match status" value="1"/>
</dbReference>
<keyword evidence="2" id="KW-0238">DNA-binding</keyword>
<dbReference type="AlphaFoldDB" id="A0A3A1P5I8"/>
<proteinExistence type="predicted"/>
<feature type="region of interest" description="Disordered" evidence="4">
    <location>
        <begin position="1"/>
        <end position="33"/>
    </location>
</feature>
<accession>A0A3A1P5I8</accession>